<dbReference type="EC" id="2.3.1.-" evidence="2"/>
<dbReference type="SUPFAM" id="SSF55729">
    <property type="entry name" value="Acyl-CoA N-acyltransferases (Nat)"/>
    <property type="match status" value="1"/>
</dbReference>
<organism evidence="2 3">
    <name type="scientific">Pseudaminobacter soli</name>
    <name type="common">ex Zhang et al. 2022</name>
    <dbReference type="NCBI Taxonomy" id="2831468"/>
    <lineage>
        <taxon>Bacteria</taxon>
        <taxon>Pseudomonadati</taxon>
        <taxon>Pseudomonadota</taxon>
        <taxon>Alphaproteobacteria</taxon>
        <taxon>Hyphomicrobiales</taxon>
        <taxon>Phyllobacteriaceae</taxon>
        <taxon>Pseudaminobacter</taxon>
    </lineage>
</organism>
<reference evidence="2" key="1">
    <citation type="submission" date="2021-04" db="EMBL/GenBank/DDBJ databases">
        <title>Pseudaminobacter soli sp. nov., isolated from paddy soil contaminated by heavy metals.</title>
        <authorList>
            <person name="Zhang K."/>
        </authorList>
    </citation>
    <scope>NUCLEOTIDE SEQUENCE</scope>
    <source>
        <strain evidence="2">19-2017</strain>
    </source>
</reference>
<dbReference type="InterPro" id="IPR000182">
    <property type="entry name" value="GNAT_dom"/>
</dbReference>
<proteinExistence type="predicted"/>
<accession>A0A942E713</accession>
<dbReference type="AlphaFoldDB" id="A0A942E713"/>
<dbReference type="PROSITE" id="PS51186">
    <property type="entry name" value="GNAT"/>
    <property type="match status" value="1"/>
</dbReference>
<protein>
    <submittedName>
        <fullName evidence="2">GNAT family N-acetyltransferase</fullName>
        <ecNumber evidence="2">2.3.1.-</ecNumber>
    </submittedName>
</protein>
<keyword evidence="3" id="KW-1185">Reference proteome</keyword>
<evidence type="ECO:0000259" key="1">
    <source>
        <dbReference type="PROSITE" id="PS51186"/>
    </source>
</evidence>
<keyword evidence="2" id="KW-0012">Acyltransferase</keyword>
<dbReference type="InterPro" id="IPR052523">
    <property type="entry name" value="Trichothecene_AcTrans"/>
</dbReference>
<dbReference type="EMBL" id="JAGWCR010000028">
    <property type="protein sequence ID" value="MBS3652510.1"/>
    <property type="molecule type" value="Genomic_DNA"/>
</dbReference>
<feature type="domain" description="N-acetyltransferase" evidence="1">
    <location>
        <begin position="17"/>
        <end position="214"/>
    </location>
</feature>
<dbReference type="RefSeq" id="WP_188258060.1">
    <property type="nucleotide sequence ID" value="NZ_JABVCF010000028.1"/>
</dbReference>
<evidence type="ECO:0000313" key="3">
    <source>
        <dbReference type="Proteomes" id="UP000680348"/>
    </source>
</evidence>
<dbReference type="CDD" id="cd04301">
    <property type="entry name" value="NAT_SF"/>
    <property type="match status" value="1"/>
</dbReference>
<gene>
    <name evidence="2" type="ORF">KEU06_28415</name>
</gene>
<keyword evidence="2" id="KW-0808">Transferase</keyword>
<comment type="caution">
    <text evidence="2">The sequence shown here is derived from an EMBL/GenBank/DDBJ whole genome shotgun (WGS) entry which is preliminary data.</text>
</comment>
<dbReference type="Gene3D" id="3.40.630.30">
    <property type="match status" value="1"/>
</dbReference>
<evidence type="ECO:0000313" key="2">
    <source>
        <dbReference type="EMBL" id="MBS3652510.1"/>
    </source>
</evidence>
<dbReference type="Proteomes" id="UP000680348">
    <property type="component" value="Unassembled WGS sequence"/>
</dbReference>
<dbReference type="GO" id="GO:0016747">
    <property type="term" value="F:acyltransferase activity, transferring groups other than amino-acyl groups"/>
    <property type="evidence" value="ECO:0007669"/>
    <property type="project" value="InterPro"/>
</dbReference>
<dbReference type="Pfam" id="PF00583">
    <property type="entry name" value="Acetyltransf_1"/>
    <property type="match status" value="1"/>
</dbReference>
<name>A0A942E713_9HYPH</name>
<sequence>MIRKQTSHNQTDGDLLIEIRMLAPGELRRAAAILAHGMHDNPMHVKAFGTNPDFRQRRLLRFLDHLVAYVHSNGKVLGAYVHGELIGVLGMMEPGRCRPALIDSLRFASTIVASNPPAGVWRIHRWLAAWARNDPTDLHWHIGPLAVRSAYRRRGIGRRLMVRCCQHMDALAATAYLETDLEVNVAFYETLGFIVTKREFVLGVPNWFMSRSPSGVSDGSTCRGSCPGRTG</sequence>
<dbReference type="InterPro" id="IPR016181">
    <property type="entry name" value="Acyl_CoA_acyltransferase"/>
</dbReference>
<dbReference type="PANTHER" id="PTHR42791">
    <property type="entry name" value="GNAT FAMILY ACETYLTRANSFERASE"/>
    <property type="match status" value="1"/>
</dbReference>
<dbReference type="PANTHER" id="PTHR42791:SF1">
    <property type="entry name" value="N-ACETYLTRANSFERASE DOMAIN-CONTAINING PROTEIN"/>
    <property type="match status" value="1"/>
</dbReference>